<comment type="caution">
    <text evidence="1">The sequence shown here is derived from an EMBL/GenBank/DDBJ whole genome shotgun (WGS) entry which is preliminary data.</text>
</comment>
<protein>
    <submittedName>
        <fullName evidence="1">Uncharacterized protein</fullName>
    </submittedName>
</protein>
<proteinExistence type="predicted"/>
<name>A0A401T9W9_CHIPU</name>
<sequence>MVMESNRLTDQERDIGTDQYGFVRQAGPEQVSDYGSVLRRRAIKWRKLLQGSRVERSLK</sequence>
<evidence type="ECO:0000313" key="1">
    <source>
        <dbReference type="EMBL" id="GCC39424.1"/>
    </source>
</evidence>
<reference evidence="1 2" key="1">
    <citation type="journal article" date="2018" name="Nat. Ecol. Evol.">
        <title>Shark genomes provide insights into elasmobranch evolution and the origin of vertebrates.</title>
        <authorList>
            <person name="Hara Y"/>
            <person name="Yamaguchi K"/>
            <person name="Onimaru K"/>
            <person name="Kadota M"/>
            <person name="Koyanagi M"/>
            <person name="Keeley SD"/>
            <person name="Tatsumi K"/>
            <person name="Tanaka K"/>
            <person name="Motone F"/>
            <person name="Kageyama Y"/>
            <person name="Nozu R"/>
            <person name="Adachi N"/>
            <person name="Nishimura O"/>
            <person name="Nakagawa R"/>
            <person name="Tanegashima C"/>
            <person name="Kiyatake I"/>
            <person name="Matsumoto R"/>
            <person name="Murakumo K"/>
            <person name="Nishida K"/>
            <person name="Terakita A"/>
            <person name="Kuratani S"/>
            <person name="Sato K"/>
            <person name="Hyodo S Kuraku.S."/>
        </authorList>
    </citation>
    <scope>NUCLEOTIDE SEQUENCE [LARGE SCALE GENOMIC DNA]</scope>
</reference>
<feature type="non-terminal residue" evidence="1">
    <location>
        <position position="59"/>
    </location>
</feature>
<organism evidence="1 2">
    <name type="scientific">Chiloscyllium punctatum</name>
    <name type="common">Brownbanded bambooshark</name>
    <name type="synonym">Hemiscyllium punctatum</name>
    <dbReference type="NCBI Taxonomy" id="137246"/>
    <lineage>
        <taxon>Eukaryota</taxon>
        <taxon>Metazoa</taxon>
        <taxon>Chordata</taxon>
        <taxon>Craniata</taxon>
        <taxon>Vertebrata</taxon>
        <taxon>Chondrichthyes</taxon>
        <taxon>Elasmobranchii</taxon>
        <taxon>Galeomorphii</taxon>
        <taxon>Galeoidea</taxon>
        <taxon>Orectolobiformes</taxon>
        <taxon>Hemiscylliidae</taxon>
        <taxon>Chiloscyllium</taxon>
    </lineage>
</organism>
<dbReference type="EMBL" id="BEZZ01012379">
    <property type="protein sequence ID" value="GCC39424.1"/>
    <property type="molecule type" value="Genomic_DNA"/>
</dbReference>
<dbReference type="AlphaFoldDB" id="A0A401T9W9"/>
<gene>
    <name evidence="1" type="ORF">chiPu_0022878</name>
</gene>
<evidence type="ECO:0000313" key="2">
    <source>
        <dbReference type="Proteomes" id="UP000287033"/>
    </source>
</evidence>
<keyword evidence="2" id="KW-1185">Reference proteome</keyword>
<dbReference type="Proteomes" id="UP000287033">
    <property type="component" value="Unassembled WGS sequence"/>
</dbReference>
<accession>A0A401T9W9</accession>